<accession>M3FKP6</accession>
<evidence type="ECO:0000313" key="2">
    <source>
        <dbReference type="EMBL" id="EMG08049.1"/>
    </source>
</evidence>
<feature type="region of interest" description="Disordered" evidence="1">
    <location>
        <begin position="69"/>
        <end position="90"/>
    </location>
</feature>
<dbReference type="AlphaFoldDB" id="M3FKP6"/>
<evidence type="ECO:0000313" key="3">
    <source>
        <dbReference type="Proteomes" id="UP000011776"/>
    </source>
</evidence>
<organism evidence="2 3">
    <name type="scientific">Leptospira interrogans serovar Grippotyphosa str. LT2186</name>
    <dbReference type="NCBI Taxonomy" id="1001599"/>
    <lineage>
        <taxon>Bacteria</taxon>
        <taxon>Pseudomonadati</taxon>
        <taxon>Spirochaetota</taxon>
        <taxon>Spirochaetia</taxon>
        <taxon>Leptospirales</taxon>
        <taxon>Leptospiraceae</taxon>
        <taxon>Leptospira</taxon>
    </lineage>
</organism>
<comment type="caution">
    <text evidence="2">The sequence shown here is derived from an EMBL/GenBank/DDBJ whole genome shotgun (WGS) entry which is preliminary data.</text>
</comment>
<protein>
    <submittedName>
        <fullName evidence="2">Uncharacterized protein</fullName>
    </submittedName>
</protein>
<sequence length="510" mass="57314">MGQSHEKSMSAGMTAGFGMGLVSTGMNYSNSSRDSWNAKNATSATTTKWADRPFKNNIDRDAWNLKSDSSTNKARKYRSDKSTKVNETSTVEPNAGVVRAALYIKNLSVNMPVKISNILCSLMFETPGGELVPMSSFRLRNDDYSLFEVEVYGGSDFGPYVVELTNLNTSEVEKQSRPDIHPRIMIVDYTMTHVADSNYKSSLLSFTGNNLKYHRRKRKRKNRTGKSVWTWSQRNVSCVPHLIHRTYPIRVTQNGGRVFSGDQFKKALERISCSGDNITFKDYVIDLSESAPKLGESRVYLKGIQSFGGVSTNIPCEDETSTGSDGVSRTACVQKPYSQWTESEKMNSGVWAIYSKGKFYSPTEYWTDSGSVRRFDPWRGVVAAPILKGVDSIIWAGDSYDLVYISFKDFIKVEQKFGTNPLETGNGYPLNTKWDLKTLGNHPYYPDTDSLYLGEVGFGERVELKIKLDKTKYLSPNFGTAVDTGPYQYFYKLYLQSSSFFGSLQYQSSG</sequence>
<dbReference type="NCBIfam" id="NF038383">
    <property type="entry name" value="lipo_LIC12048"/>
    <property type="match status" value="1"/>
</dbReference>
<name>M3FKP6_LEPIR</name>
<dbReference type="EMBL" id="AFME02000425">
    <property type="protein sequence ID" value="EMG08049.1"/>
    <property type="molecule type" value="Genomic_DNA"/>
</dbReference>
<reference evidence="2 3" key="1">
    <citation type="submission" date="2013-02" db="EMBL/GenBank/DDBJ databases">
        <authorList>
            <person name="Harkins D.M."/>
            <person name="Durkin A.S."/>
            <person name="Brinkac L.M."/>
            <person name="Haft D.H."/>
            <person name="Selengut J.D."/>
            <person name="Sanka R."/>
            <person name="DePew J."/>
            <person name="Purushe J."/>
            <person name="Tulsiani S.M."/>
            <person name="Graham G.C."/>
            <person name="Burns M.-A."/>
            <person name="Dohnt M.F."/>
            <person name="Smythe L.D."/>
            <person name="McKay D.B."/>
            <person name="Craig S.B."/>
            <person name="Vinetz J.M."/>
            <person name="Sutton G.G."/>
            <person name="Nierman W.C."/>
            <person name="Fouts D.E."/>
        </authorList>
    </citation>
    <scope>NUCLEOTIDE SEQUENCE [LARGE SCALE GENOMIC DNA]</scope>
    <source>
        <strain evidence="2 3">LT2186</strain>
    </source>
</reference>
<dbReference type="Proteomes" id="UP000011776">
    <property type="component" value="Unassembled WGS sequence"/>
</dbReference>
<gene>
    <name evidence="2" type="ORF">LEP1GSC151_3636</name>
</gene>
<proteinExistence type="predicted"/>
<evidence type="ECO:0000256" key="1">
    <source>
        <dbReference type="SAM" id="MobiDB-lite"/>
    </source>
</evidence>
<dbReference type="BioCyc" id="LINT1001599:G11K9-4422-MONOMER"/>